<keyword evidence="3" id="KW-0808">Transferase</keyword>
<dbReference type="InterPro" id="IPR002575">
    <property type="entry name" value="Aminoglycoside_PTrfase"/>
</dbReference>
<dbReference type="Pfam" id="PF01636">
    <property type="entry name" value="APH"/>
    <property type="match status" value="1"/>
</dbReference>
<reference evidence="3 4" key="1">
    <citation type="submission" date="2018-06" db="EMBL/GenBank/DDBJ databases">
        <authorList>
            <consortium name="Pathogen Informatics"/>
            <person name="Doyle S."/>
        </authorList>
    </citation>
    <scope>NUCLEOTIDE SEQUENCE [LARGE SCALE GENOMIC DNA]</scope>
    <source>
        <strain evidence="3 4">NCTC10742</strain>
    </source>
</reference>
<dbReference type="PANTHER" id="PTHR21310">
    <property type="entry name" value="AMINOGLYCOSIDE PHOSPHOTRANSFERASE-RELATED-RELATED"/>
    <property type="match status" value="1"/>
</dbReference>
<dbReference type="InterPro" id="IPR051678">
    <property type="entry name" value="AGP_Transferase"/>
</dbReference>
<sequence length="478" mass="53575">MPVDPGNRRRHGTSSTRIAASAGSAAAQARRQTSSDEAAISSWITQHMGARVLTVTRQARWRYAWLVDAERDGEELPLVIRGERGAGIPMQFPLRHEMSLQRVMSEQGIPVPTVYGWIDELPAYVMDRVDGQPGFEGLTTDQRDLLMRDYMGQLARLHRLPLKPFLEAGIQRAATPAGIGSYGIGRFEAVWRAGKNAPNPLLEFVLGWLKRNPLDTKGRESAIVWDSGQLHQKDGQLRAILDVEAGHIGDPMMDLAAPRMRDTVLHFGDFEKLYQEYERAGGFPVDMDAIQLHHIAFTLTNELAFRNSLNDPLPESDYMTNLHWCSETNLHAIEALGERLGLELEPPELPAATVTRAATAHDQLVGMLRGIDTDDEYIRYRLRGAFRLARHVQREDEVGVEFTNSDLDDLVPVLGHRPATWQEGDAALEQFVLADGGRHDEQLCQLFYRRQIRHKNTLGPPGSAMVAHHTCQPFPARV</sequence>
<dbReference type="AlphaFoldDB" id="A0A378SUL7"/>
<feature type="region of interest" description="Disordered" evidence="1">
    <location>
        <begin position="1"/>
        <end position="33"/>
    </location>
</feature>
<dbReference type="Gene3D" id="3.90.1200.10">
    <property type="match status" value="1"/>
</dbReference>
<dbReference type="SUPFAM" id="SSF56112">
    <property type="entry name" value="Protein kinase-like (PK-like)"/>
    <property type="match status" value="1"/>
</dbReference>
<evidence type="ECO:0000313" key="3">
    <source>
        <dbReference type="EMBL" id="STZ46502.1"/>
    </source>
</evidence>
<evidence type="ECO:0000259" key="2">
    <source>
        <dbReference type="Pfam" id="PF01636"/>
    </source>
</evidence>
<dbReference type="Proteomes" id="UP000254291">
    <property type="component" value="Unassembled WGS sequence"/>
</dbReference>
<protein>
    <submittedName>
        <fullName evidence="3">Putative aminoglycoside phosphotransferase</fullName>
    </submittedName>
</protein>
<evidence type="ECO:0000256" key="1">
    <source>
        <dbReference type="SAM" id="MobiDB-lite"/>
    </source>
</evidence>
<proteinExistence type="predicted"/>
<dbReference type="EMBL" id="UGQM01000001">
    <property type="protein sequence ID" value="STZ46502.1"/>
    <property type="molecule type" value="Genomic_DNA"/>
</dbReference>
<name>A0A378SUL7_9MYCO</name>
<feature type="compositionally biased region" description="Low complexity" evidence="1">
    <location>
        <begin position="13"/>
        <end position="32"/>
    </location>
</feature>
<dbReference type="RefSeq" id="WP_115328760.1">
    <property type="nucleotide sequence ID" value="NZ_JACKST010000022.1"/>
</dbReference>
<accession>A0A378SUL7</accession>
<dbReference type="GO" id="GO:0016740">
    <property type="term" value="F:transferase activity"/>
    <property type="evidence" value="ECO:0007669"/>
    <property type="project" value="UniProtKB-KW"/>
</dbReference>
<dbReference type="InterPro" id="IPR011009">
    <property type="entry name" value="Kinase-like_dom_sf"/>
</dbReference>
<evidence type="ECO:0000313" key="4">
    <source>
        <dbReference type="Proteomes" id="UP000254291"/>
    </source>
</evidence>
<feature type="domain" description="Aminoglycoside phosphotransferase" evidence="2">
    <location>
        <begin position="94"/>
        <end position="257"/>
    </location>
</feature>
<gene>
    <name evidence="3" type="ORF">NCTC10742_05773</name>
</gene>
<dbReference type="PANTHER" id="PTHR21310:SF57">
    <property type="entry name" value="BLR2944 PROTEIN"/>
    <property type="match status" value="1"/>
</dbReference>
<organism evidence="3 4">
    <name type="scientific">Mycolicibacterium gilvum</name>
    <dbReference type="NCBI Taxonomy" id="1804"/>
    <lineage>
        <taxon>Bacteria</taxon>
        <taxon>Bacillati</taxon>
        <taxon>Actinomycetota</taxon>
        <taxon>Actinomycetes</taxon>
        <taxon>Mycobacteriales</taxon>
        <taxon>Mycobacteriaceae</taxon>
        <taxon>Mycolicibacterium</taxon>
    </lineage>
</organism>